<reference evidence="1 2" key="1">
    <citation type="submission" date="2019-05" db="EMBL/GenBank/DDBJ databases">
        <title>Another draft genome of Portunus trituberculatus and its Hox gene families provides insights of decapod evolution.</title>
        <authorList>
            <person name="Jeong J.-H."/>
            <person name="Song I."/>
            <person name="Kim S."/>
            <person name="Choi T."/>
            <person name="Kim D."/>
            <person name="Ryu S."/>
            <person name="Kim W."/>
        </authorList>
    </citation>
    <scope>NUCLEOTIDE SEQUENCE [LARGE SCALE GENOMIC DNA]</scope>
    <source>
        <tissue evidence="1">Muscle</tissue>
    </source>
</reference>
<comment type="caution">
    <text evidence="1">The sequence shown here is derived from an EMBL/GenBank/DDBJ whole genome shotgun (WGS) entry which is preliminary data.</text>
</comment>
<dbReference type="Proteomes" id="UP000324222">
    <property type="component" value="Unassembled WGS sequence"/>
</dbReference>
<dbReference type="AlphaFoldDB" id="A0A5B7CEK1"/>
<name>A0A5B7CEK1_PORTR</name>
<accession>A0A5B7CEK1</accession>
<keyword evidence="2" id="KW-1185">Reference proteome</keyword>
<protein>
    <submittedName>
        <fullName evidence="1">Uncharacterized protein</fullName>
    </submittedName>
</protein>
<dbReference type="EMBL" id="VSRR010000015">
    <property type="protein sequence ID" value="MPC08042.1"/>
    <property type="molecule type" value="Genomic_DNA"/>
</dbReference>
<evidence type="ECO:0000313" key="2">
    <source>
        <dbReference type="Proteomes" id="UP000324222"/>
    </source>
</evidence>
<proteinExistence type="predicted"/>
<sequence>MLIVGSTLQAAFFSLTRLKIGLDVHSNPPEDTEVERVCRQDCCAAWLSSGSCAEYQPHPPSYTSFTLHHQEEVLGLPIRKS</sequence>
<organism evidence="1 2">
    <name type="scientific">Portunus trituberculatus</name>
    <name type="common">Swimming crab</name>
    <name type="synonym">Neptunus trituberculatus</name>
    <dbReference type="NCBI Taxonomy" id="210409"/>
    <lineage>
        <taxon>Eukaryota</taxon>
        <taxon>Metazoa</taxon>
        <taxon>Ecdysozoa</taxon>
        <taxon>Arthropoda</taxon>
        <taxon>Crustacea</taxon>
        <taxon>Multicrustacea</taxon>
        <taxon>Malacostraca</taxon>
        <taxon>Eumalacostraca</taxon>
        <taxon>Eucarida</taxon>
        <taxon>Decapoda</taxon>
        <taxon>Pleocyemata</taxon>
        <taxon>Brachyura</taxon>
        <taxon>Eubrachyura</taxon>
        <taxon>Portunoidea</taxon>
        <taxon>Portunidae</taxon>
        <taxon>Portuninae</taxon>
        <taxon>Portunus</taxon>
    </lineage>
</organism>
<evidence type="ECO:0000313" key="1">
    <source>
        <dbReference type="EMBL" id="MPC08042.1"/>
    </source>
</evidence>
<gene>
    <name evidence="1" type="ORF">E2C01_000613</name>
</gene>